<proteinExistence type="inferred from homology"/>
<feature type="domain" description="DJ-1/PfpI" evidence="5">
    <location>
        <begin position="28"/>
        <end position="227"/>
    </location>
</feature>
<accession>A0A941IU74</accession>
<feature type="region of interest" description="Disordered" evidence="4">
    <location>
        <begin position="50"/>
        <end position="80"/>
    </location>
</feature>
<dbReference type="EMBL" id="JAGSOG010000177">
    <property type="protein sequence ID" value="MBR7837043.1"/>
    <property type="molecule type" value="Genomic_DNA"/>
</dbReference>
<comment type="caution">
    <text evidence="6">The sequence shown here is derived from an EMBL/GenBank/DDBJ whole genome shotgun (WGS) entry which is preliminary data.</text>
</comment>
<keyword evidence="7" id="KW-1185">Reference proteome</keyword>
<dbReference type="CDD" id="cd03141">
    <property type="entry name" value="GATase1_Hsp31_like"/>
    <property type="match status" value="1"/>
</dbReference>
<dbReference type="InterPro" id="IPR002818">
    <property type="entry name" value="DJ-1/PfpI"/>
</dbReference>
<dbReference type="Gene3D" id="3.40.50.880">
    <property type="match status" value="1"/>
</dbReference>
<dbReference type="GO" id="GO:0019243">
    <property type="term" value="P:methylglyoxal catabolic process to D-lactate via S-lactoyl-glutathione"/>
    <property type="evidence" value="ECO:0007669"/>
    <property type="project" value="TreeGrafter"/>
</dbReference>
<organism evidence="6 7">
    <name type="scientific">Actinospica durhamensis</name>
    <dbReference type="NCBI Taxonomy" id="1508375"/>
    <lineage>
        <taxon>Bacteria</taxon>
        <taxon>Bacillati</taxon>
        <taxon>Actinomycetota</taxon>
        <taxon>Actinomycetes</taxon>
        <taxon>Catenulisporales</taxon>
        <taxon>Actinospicaceae</taxon>
        <taxon>Actinospica</taxon>
    </lineage>
</organism>
<keyword evidence="2" id="KW-0456">Lyase</keyword>
<dbReference type="PANTHER" id="PTHR48094:SF11">
    <property type="entry name" value="GLUTATHIONE-INDEPENDENT GLYOXALASE HSP31-RELATED"/>
    <property type="match status" value="1"/>
</dbReference>
<dbReference type="Pfam" id="PF01965">
    <property type="entry name" value="DJ-1_PfpI"/>
    <property type="match status" value="1"/>
</dbReference>
<dbReference type="GO" id="GO:0019172">
    <property type="term" value="F:glyoxalase III activity"/>
    <property type="evidence" value="ECO:0007669"/>
    <property type="project" value="TreeGrafter"/>
</dbReference>
<evidence type="ECO:0000313" key="6">
    <source>
        <dbReference type="EMBL" id="MBR7837043.1"/>
    </source>
</evidence>
<dbReference type="AlphaFoldDB" id="A0A941IU74"/>
<comment type="similarity">
    <text evidence="3">Belongs to the peptidase C56 family. HSP31-like subfamily.</text>
</comment>
<reference evidence="6" key="1">
    <citation type="submission" date="2021-04" db="EMBL/GenBank/DDBJ databases">
        <title>Genome based classification of Actinospica acidithermotolerans sp. nov., an actinobacterium isolated from an Indonesian hot spring.</title>
        <authorList>
            <person name="Kusuma A.B."/>
            <person name="Putra K.E."/>
            <person name="Nafisah S."/>
            <person name="Loh J."/>
            <person name="Nouioui I."/>
            <person name="Goodfellow M."/>
        </authorList>
    </citation>
    <scope>NUCLEOTIDE SEQUENCE</scope>
    <source>
        <strain evidence="6">CSCA 57</strain>
    </source>
</reference>
<dbReference type="PANTHER" id="PTHR48094">
    <property type="entry name" value="PROTEIN/NUCLEIC ACID DEGLYCASE DJ-1-RELATED"/>
    <property type="match status" value="1"/>
</dbReference>
<gene>
    <name evidence="6" type="ORF">KDL01_27450</name>
</gene>
<evidence type="ECO:0000313" key="7">
    <source>
        <dbReference type="Proteomes" id="UP000675781"/>
    </source>
</evidence>
<evidence type="ECO:0000256" key="2">
    <source>
        <dbReference type="ARBA" id="ARBA00023239"/>
    </source>
</evidence>
<evidence type="ECO:0000256" key="3">
    <source>
        <dbReference type="ARBA" id="ARBA00038493"/>
    </source>
</evidence>
<dbReference type="InterPro" id="IPR029062">
    <property type="entry name" value="Class_I_gatase-like"/>
</dbReference>
<dbReference type="SUPFAM" id="SSF52317">
    <property type="entry name" value="Class I glutamine amidotransferase-like"/>
    <property type="match status" value="1"/>
</dbReference>
<dbReference type="RefSeq" id="WP_212531513.1">
    <property type="nucleotide sequence ID" value="NZ_JAGSOG010000177.1"/>
</dbReference>
<feature type="region of interest" description="Disordered" evidence="4">
    <location>
        <begin position="198"/>
        <end position="219"/>
    </location>
</feature>
<name>A0A941IU74_9ACTN</name>
<sequence length="231" mass="23901">MAEILFMMTGSDHWTLKDGTRRPSGFWAEEAVTPLEAFRAAGHRVTVATPGGVVPPADPASLEPGANGGDEGAARMRKAVGQSPEFASPVALGDVDPARYAAVYVPGGHGPMEDLAVDPDAGRVLTGALDAGMPIGIVCHGPAALLTATREDGTNAFAGFGITCFTDKEEELAGTAAAAPWLLETRLKQVGLQVEDGAPFRPHTARDRNLHTGQNPSSSAPLAAELISVLQ</sequence>
<evidence type="ECO:0000259" key="5">
    <source>
        <dbReference type="Pfam" id="PF01965"/>
    </source>
</evidence>
<dbReference type="Proteomes" id="UP000675781">
    <property type="component" value="Unassembled WGS sequence"/>
</dbReference>
<dbReference type="GO" id="GO:0005737">
    <property type="term" value="C:cytoplasm"/>
    <property type="evidence" value="ECO:0007669"/>
    <property type="project" value="TreeGrafter"/>
</dbReference>
<keyword evidence="1" id="KW-0346">Stress response</keyword>
<protein>
    <submittedName>
        <fullName evidence="6">Type 1 glutamine amidotransferase domain-containing protein</fullName>
    </submittedName>
</protein>
<evidence type="ECO:0000256" key="4">
    <source>
        <dbReference type="SAM" id="MobiDB-lite"/>
    </source>
</evidence>
<keyword evidence="6" id="KW-0315">Glutamine amidotransferase</keyword>
<dbReference type="InterPro" id="IPR050325">
    <property type="entry name" value="Prot/Nucl_acid_deglycase"/>
</dbReference>
<evidence type="ECO:0000256" key="1">
    <source>
        <dbReference type="ARBA" id="ARBA00023016"/>
    </source>
</evidence>